<protein>
    <submittedName>
        <fullName evidence="3">Nitroreductase family deazaflavin-dependent oxidoreductase</fullName>
    </submittedName>
</protein>
<gene>
    <name evidence="3" type="ORF">HGA11_08395</name>
</gene>
<reference evidence="3 4" key="1">
    <citation type="submission" date="2020-04" db="EMBL/GenBank/DDBJ databases">
        <title>MicrobeNet Type strains.</title>
        <authorList>
            <person name="Nicholson A.C."/>
        </authorList>
    </citation>
    <scope>NUCLEOTIDE SEQUENCE [LARGE SCALE GENOMIC DNA]</scope>
    <source>
        <strain evidence="3 4">ATCC 700731</strain>
    </source>
</reference>
<dbReference type="InterPro" id="IPR004378">
    <property type="entry name" value="F420H2_quin_Rdtase"/>
</dbReference>
<evidence type="ECO:0000256" key="2">
    <source>
        <dbReference type="ARBA" id="ARBA00049106"/>
    </source>
</evidence>
<dbReference type="NCBIfam" id="TIGR00026">
    <property type="entry name" value="hi_GC_TIGR00026"/>
    <property type="match status" value="1"/>
</dbReference>
<comment type="caution">
    <text evidence="3">The sequence shown here is derived from an EMBL/GenBank/DDBJ whole genome shotgun (WGS) entry which is preliminary data.</text>
</comment>
<dbReference type="Proteomes" id="UP000518188">
    <property type="component" value="Unassembled WGS sequence"/>
</dbReference>
<evidence type="ECO:0000313" key="4">
    <source>
        <dbReference type="Proteomes" id="UP000518188"/>
    </source>
</evidence>
<accession>A0A7X6MQH0</accession>
<dbReference type="GO" id="GO:0070967">
    <property type="term" value="F:coenzyme F420 binding"/>
    <property type="evidence" value="ECO:0007669"/>
    <property type="project" value="TreeGrafter"/>
</dbReference>
<dbReference type="RefSeq" id="WP_044515133.1">
    <property type="nucleotide sequence ID" value="NZ_HG322951.1"/>
</dbReference>
<name>A0A7X6MQH0_9MYCO</name>
<dbReference type="Gene3D" id="2.30.110.10">
    <property type="entry name" value="Electron Transport, Fmn-binding Protein, Chain A"/>
    <property type="match status" value="1"/>
</dbReference>
<dbReference type="GO" id="GO:0016491">
    <property type="term" value="F:oxidoreductase activity"/>
    <property type="evidence" value="ECO:0007669"/>
    <property type="project" value="InterPro"/>
</dbReference>
<organism evidence="3 4">
    <name type="scientific">Mycolicibacterium septicum DSM 44393</name>
    <dbReference type="NCBI Taxonomy" id="1341646"/>
    <lineage>
        <taxon>Bacteria</taxon>
        <taxon>Bacillati</taxon>
        <taxon>Actinomycetota</taxon>
        <taxon>Actinomycetes</taxon>
        <taxon>Mycobacteriales</taxon>
        <taxon>Mycobacteriaceae</taxon>
        <taxon>Mycolicibacterium</taxon>
    </lineage>
</organism>
<comment type="similarity">
    <text evidence="1">Belongs to the F420H(2)-dependent quinone reductase family.</text>
</comment>
<comment type="catalytic activity">
    <reaction evidence="2">
        <text>oxidized coenzyme F420-(gamma-L-Glu)(n) + a quinol + H(+) = reduced coenzyme F420-(gamma-L-Glu)(n) + a quinone</text>
        <dbReference type="Rhea" id="RHEA:39663"/>
        <dbReference type="Rhea" id="RHEA-COMP:12939"/>
        <dbReference type="Rhea" id="RHEA-COMP:14378"/>
        <dbReference type="ChEBI" id="CHEBI:15378"/>
        <dbReference type="ChEBI" id="CHEBI:24646"/>
        <dbReference type="ChEBI" id="CHEBI:132124"/>
        <dbReference type="ChEBI" id="CHEBI:133980"/>
        <dbReference type="ChEBI" id="CHEBI:139511"/>
    </reaction>
</comment>
<dbReference type="Pfam" id="PF04075">
    <property type="entry name" value="F420H2_quin_red"/>
    <property type="match status" value="1"/>
</dbReference>
<sequence length="165" mass="18627">MGLLRAVAGSPYSYRLLLKWHRLLPPVERLLRRFSRGRIGVLELAGLPSLQLTVTGRKSRIPRTVTVQYVPDGHALLVVGSNWGLAEHPEWARNLGATGHAYVDRDGHRETVRVELLAGTERQRAWHTILDFWPNYALAQERAGDRTFRIFALWPDASTSPEGVT</sequence>
<dbReference type="PANTHER" id="PTHR39428">
    <property type="entry name" value="F420H(2)-DEPENDENT QUINONE REDUCTASE RV1261C"/>
    <property type="match status" value="1"/>
</dbReference>
<evidence type="ECO:0000313" key="3">
    <source>
        <dbReference type="EMBL" id="NKZ10994.1"/>
    </source>
</evidence>
<dbReference type="InterPro" id="IPR012349">
    <property type="entry name" value="Split_barrel_FMN-bd"/>
</dbReference>
<dbReference type="GO" id="GO:0005886">
    <property type="term" value="C:plasma membrane"/>
    <property type="evidence" value="ECO:0007669"/>
    <property type="project" value="TreeGrafter"/>
</dbReference>
<proteinExistence type="inferred from homology"/>
<dbReference type="PANTHER" id="PTHR39428:SF1">
    <property type="entry name" value="F420H(2)-DEPENDENT QUINONE REDUCTASE RV1261C"/>
    <property type="match status" value="1"/>
</dbReference>
<evidence type="ECO:0000256" key="1">
    <source>
        <dbReference type="ARBA" id="ARBA00008710"/>
    </source>
</evidence>
<dbReference type="AlphaFoldDB" id="A0A7X6MQH0"/>
<dbReference type="EMBL" id="JAAXPJ010000002">
    <property type="protein sequence ID" value="NKZ10994.1"/>
    <property type="molecule type" value="Genomic_DNA"/>
</dbReference>